<comment type="subcellular location">
    <subcellularLocation>
        <location evidence="1">Cell projection</location>
        <location evidence="1">Cilium</location>
    </subcellularLocation>
    <subcellularLocation>
        <location evidence="2">Cytoplasm</location>
        <location evidence="2">Cytoskeleton</location>
    </subcellularLocation>
</comment>
<reference evidence="8" key="1">
    <citation type="submission" date="2017-08" db="EMBL/GenBank/DDBJ databases">
        <authorList>
            <person name="Polle J.E."/>
            <person name="Barry K."/>
            <person name="Cushman J."/>
            <person name="Schmutz J."/>
            <person name="Tran D."/>
            <person name="Hathwaick L.T."/>
            <person name="Yim W.C."/>
            <person name="Jenkins J."/>
            <person name="Mckie-Krisberg Z.M."/>
            <person name="Prochnik S."/>
            <person name="Lindquist E."/>
            <person name="Dockter R.B."/>
            <person name="Adam C."/>
            <person name="Molina H."/>
            <person name="Bunkerborg J."/>
            <person name="Jin E."/>
            <person name="Buchheim M."/>
            <person name="Magnuson J."/>
        </authorList>
    </citation>
    <scope>NUCLEOTIDE SEQUENCE</scope>
    <source>
        <strain evidence="8">CCAP 19/18</strain>
    </source>
</reference>
<keyword evidence="3" id="KW-0963">Cytoplasm</keyword>
<organism evidence="8 9">
    <name type="scientific">Dunaliella salina</name>
    <name type="common">Green alga</name>
    <name type="synonym">Protococcus salinus</name>
    <dbReference type="NCBI Taxonomy" id="3046"/>
    <lineage>
        <taxon>Eukaryota</taxon>
        <taxon>Viridiplantae</taxon>
        <taxon>Chlorophyta</taxon>
        <taxon>core chlorophytes</taxon>
        <taxon>Chlorophyceae</taxon>
        <taxon>CS clade</taxon>
        <taxon>Chlamydomonadales</taxon>
        <taxon>Dunaliellaceae</taxon>
        <taxon>Dunaliella</taxon>
    </lineage>
</organism>
<evidence type="ECO:0000259" key="7">
    <source>
        <dbReference type="PROSITE" id="PS51665"/>
    </source>
</evidence>
<evidence type="ECO:0000256" key="6">
    <source>
        <dbReference type="SAM" id="MobiDB-lite"/>
    </source>
</evidence>
<evidence type="ECO:0000313" key="8">
    <source>
        <dbReference type="EMBL" id="KAF5838384.1"/>
    </source>
</evidence>
<dbReference type="EMBL" id="MU069580">
    <property type="protein sequence ID" value="KAF5838384.1"/>
    <property type="molecule type" value="Genomic_DNA"/>
</dbReference>
<name>A0ABQ7GUZ5_DUNSA</name>
<dbReference type="PANTHER" id="PTHR21490">
    <property type="entry name" value="ENKURIN-RELATED"/>
    <property type="match status" value="1"/>
</dbReference>
<evidence type="ECO:0000256" key="4">
    <source>
        <dbReference type="ARBA" id="ARBA00023212"/>
    </source>
</evidence>
<accession>A0ABQ7GUZ5</accession>
<keyword evidence="5" id="KW-0966">Cell projection</keyword>
<dbReference type="Pfam" id="PF13864">
    <property type="entry name" value="Enkurin"/>
    <property type="match status" value="1"/>
</dbReference>
<keyword evidence="4" id="KW-0206">Cytoskeleton</keyword>
<dbReference type="PANTHER" id="PTHR21490:SF2">
    <property type="entry name" value="ENKURIN DOMAIN-CONTAINING PROTEIN 1"/>
    <property type="match status" value="1"/>
</dbReference>
<dbReference type="InterPro" id="IPR027012">
    <property type="entry name" value="Enkurin_dom"/>
</dbReference>
<feature type="region of interest" description="Disordered" evidence="6">
    <location>
        <begin position="119"/>
        <end position="162"/>
    </location>
</feature>
<gene>
    <name evidence="8" type="ORF">DUNSADRAFT_2920</name>
</gene>
<evidence type="ECO:0000313" key="9">
    <source>
        <dbReference type="Proteomes" id="UP000815325"/>
    </source>
</evidence>
<feature type="compositionally biased region" description="Polar residues" evidence="6">
    <location>
        <begin position="1"/>
        <end position="20"/>
    </location>
</feature>
<feature type="domain" description="Enkurin" evidence="7">
    <location>
        <begin position="203"/>
        <end position="295"/>
    </location>
</feature>
<evidence type="ECO:0000256" key="5">
    <source>
        <dbReference type="ARBA" id="ARBA00023273"/>
    </source>
</evidence>
<feature type="region of interest" description="Disordered" evidence="6">
    <location>
        <begin position="47"/>
        <end position="74"/>
    </location>
</feature>
<evidence type="ECO:0000256" key="2">
    <source>
        <dbReference type="ARBA" id="ARBA00004245"/>
    </source>
</evidence>
<keyword evidence="9" id="KW-1185">Reference proteome</keyword>
<dbReference type="PROSITE" id="PS51665">
    <property type="entry name" value="ENKURIN"/>
    <property type="match status" value="1"/>
</dbReference>
<evidence type="ECO:0000256" key="3">
    <source>
        <dbReference type="ARBA" id="ARBA00022490"/>
    </source>
</evidence>
<dbReference type="InterPro" id="IPR052102">
    <property type="entry name" value="Enkurin_domain-protein"/>
</dbReference>
<evidence type="ECO:0000256" key="1">
    <source>
        <dbReference type="ARBA" id="ARBA00004138"/>
    </source>
</evidence>
<protein>
    <submittedName>
        <fullName evidence="8">Calmodulin-binding-domain-containing protein</fullName>
    </submittedName>
</protein>
<sequence length="296" mass="32463">MPTGQGSRGQSGRTVMARQTSSRKEGDESIYNIGGVTAGYPPAAPKIRTYNVAPQPAGPSVSPPGKTRMHADSSQIQQLLNPVQGPRDAQTRQGIKPMDHARSNAHAVKEASQLNALRKAAADAAQQNARPPGYIPAYNRTSSAGPSRPPALGAKQPNANGRNFMQENKLGAAAAIRPPKPKEDEMKYLNKQDYGRVPSYLLERKIELAAQQEAEERMKEAALIPPGMRLLPDEERLETLAILAKNKQDVERAIQALPLRIETPSAIRRKEDLERRLSEIEDATKIFQRPKVLVHL</sequence>
<feature type="region of interest" description="Disordered" evidence="6">
    <location>
        <begin position="1"/>
        <end position="31"/>
    </location>
</feature>
<proteinExistence type="predicted"/>
<comment type="caution">
    <text evidence="8">The sequence shown here is derived from an EMBL/GenBank/DDBJ whole genome shotgun (WGS) entry which is preliminary data.</text>
</comment>
<dbReference type="Proteomes" id="UP000815325">
    <property type="component" value="Unassembled WGS sequence"/>
</dbReference>
<feature type="compositionally biased region" description="Low complexity" evidence="6">
    <location>
        <begin position="119"/>
        <end position="130"/>
    </location>
</feature>